<dbReference type="RefSeq" id="WP_123687766.1">
    <property type="nucleotide sequence ID" value="NZ_AP019700.1"/>
</dbReference>
<dbReference type="Pfam" id="PF01575">
    <property type="entry name" value="MaoC_dehydratas"/>
    <property type="match status" value="1"/>
</dbReference>
<dbReference type="InterPro" id="IPR029069">
    <property type="entry name" value="HotDog_dom_sf"/>
</dbReference>
<dbReference type="OrthoDB" id="9797938at2"/>
<sequence>MRYFEDFTTGDVYELGSRSVTKAEILDFARQFDPQPFHIDEEAAKDSIYGGLIASGWHTAAMTMRLLVDGILGDAAGMGSPGLDELRWLKPVRADDTLSARMEITSIRASESKPDRGVVNSLIQVTNQKGETVLTWKAIGMYRRRPA</sequence>
<name>A0A3N1MCD9_9PROT</name>
<gene>
    <name evidence="2" type="ORF">EDC65_0129</name>
</gene>
<dbReference type="CDD" id="cd03454">
    <property type="entry name" value="YdeM"/>
    <property type="match status" value="1"/>
</dbReference>
<organism evidence="2 3">
    <name type="scientific">Stella humosa</name>
    <dbReference type="NCBI Taxonomy" id="94"/>
    <lineage>
        <taxon>Bacteria</taxon>
        <taxon>Pseudomonadati</taxon>
        <taxon>Pseudomonadota</taxon>
        <taxon>Alphaproteobacteria</taxon>
        <taxon>Rhodospirillales</taxon>
        <taxon>Stellaceae</taxon>
        <taxon>Stella</taxon>
    </lineage>
</organism>
<dbReference type="EMBL" id="RJKX01000011">
    <property type="protein sequence ID" value="ROQ00959.1"/>
    <property type="molecule type" value="Genomic_DNA"/>
</dbReference>
<dbReference type="PANTHER" id="PTHR43664:SF1">
    <property type="entry name" value="BETA-METHYLMALYL-COA DEHYDRATASE"/>
    <property type="match status" value="1"/>
</dbReference>
<dbReference type="AlphaFoldDB" id="A0A3N1MCD9"/>
<evidence type="ECO:0000313" key="3">
    <source>
        <dbReference type="Proteomes" id="UP000278222"/>
    </source>
</evidence>
<evidence type="ECO:0000259" key="1">
    <source>
        <dbReference type="Pfam" id="PF01575"/>
    </source>
</evidence>
<reference evidence="2 3" key="1">
    <citation type="submission" date="2018-11" db="EMBL/GenBank/DDBJ databases">
        <title>Genomic Encyclopedia of Type Strains, Phase IV (KMG-IV): sequencing the most valuable type-strain genomes for metagenomic binning, comparative biology and taxonomic classification.</title>
        <authorList>
            <person name="Goeker M."/>
        </authorList>
    </citation>
    <scope>NUCLEOTIDE SEQUENCE [LARGE SCALE GENOMIC DNA]</scope>
    <source>
        <strain evidence="2 3">DSM 5900</strain>
    </source>
</reference>
<dbReference type="Gene3D" id="3.10.129.10">
    <property type="entry name" value="Hotdog Thioesterase"/>
    <property type="match status" value="1"/>
</dbReference>
<feature type="domain" description="MaoC-like" evidence="1">
    <location>
        <begin position="12"/>
        <end position="113"/>
    </location>
</feature>
<accession>A0A3N1MCD9</accession>
<dbReference type="SUPFAM" id="SSF54637">
    <property type="entry name" value="Thioesterase/thiol ester dehydrase-isomerase"/>
    <property type="match status" value="1"/>
</dbReference>
<proteinExistence type="predicted"/>
<dbReference type="InterPro" id="IPR052342">
    <property type="entry name" value="MCH/BMMD"/>
</dbReference>
<keyword evidence="3" id="KW-1185">Reference proteome</keyword>
<dbReference type="Proteomes" id="UP000278222">
    <property type="component" value="Unassembled WGS sequence"/>
</dbReference>
<dbReference type="InterPro" id="IPR002539">
    <property type="entry name" value="MaoC-like_dom"/>
</dbReference>
<dbReference type="PANTHER" id="PTHR43664">
    <property type="entry name" value="MONOAMINE OXIDASE-RELATED"/>
    <property type="match status" value="1"/>
</dbReference>
<protein>
    <submittedName>
        <fullName evidence="2">Acyl dehydratase</fullName>
    </submittedName>
</protein>
<comment type="caution">
    <text evidence="2">The sequence shown here is derived from an EMBL/GenBank/DDBJ whole genome shotgun (WGS) entry which is preliminary data.</text>
</comment>
<evidence type="ECO:0000313" key="2">
    <source>
        <dbReference type="EMBL" id="ROQ00959.1"/>
    </source>
</evidence>